<organism evidence="1 2">
    <name type="scientific">Polarella glacialis</name>
    <name type="common">Dinoflagellate</name>
    <dbReference type="NCBI Taxonomy" id="89957"/>
    <lineage>
        <taxon>Eukaryota</taxon>
        <taxon>Sar</taxon>
        <taxon>Alveolata</taxon>
        <taxon>Dinophyceae</taxon>
        <taxon>Suessiales</taxon>
        <taxon>Suessiaceae</taxon>
        <taxon>Polarella</taxon>
    </lineage>
</organism>
<proteinExistence type="predicted"/>
<protein>
    <submittedName>
        <fullName evidence="1">Uncharacterized protein</fullName>
    </submittedName>
</protein>
<name>A0A813GZ78_POLGL</name>
<dbReference type="AlphaFoldDB" id="A0A813GZ78"/>
<evidence type="ECO:0000313" key="1">
    <source>
        <dbReference type="EMBL" id="CAE8630624.1"/>
    </source>
</evidence>
<dbReference type="EMBL" id="CAJNNV010029920">
    <property type="protein sequence ID" value="CAE8630624.1"/>
    <property type="molecule type" value="Genomic_DNA"/>
</dbReference>
<accession>A0A813GZ78</accession>
<sequence>MVFTLQKQQAWDIDQAIPLGFGLHDGLKWAPVLDEECGCVRAAVDTLNHDLSHLDGDCYIIFSTSCLQYFLLYRYGSHNKVMEKLAENLQSAANSRWERATTAESSDDQEQILQSKEKAQAILQVQMAGKLWTELQAAQREIAALHHRLEQLCPPKKVESMLVENLENHLGSLSVRTQPDLPNLCMAGMHDKRELSVEWTFAVGPCQVEASDFPGAVILDPSIVTSLRAAVCKLITGEIVCYGDLAVAWSDSAMSFHLLYRRGCKVAAQKLVCLLAIHLSASKAGLLCELARATARPDTH</sequence>
<comment type="caution">
    <text evidence="1">The sequence shown here is derived from an EMBL/GenBank/DDBJ whole genome shotgun (WGS) entry which is preliminary data.</text>
</comment>
<keyword evidence="2" id="KW-1185">Reference proteome</keyword>
<evidence type="ECO:0000313" key="2">
    <source>
        <dbReference type="Proteomes" id="UP000654075"/>
    </source>
</evidence>
<reference evidence="1" key="1">
    <citation type="submission" date="2021-02" db="EMBL/GenBank/DDBJ databases">
        <authorList>
            <person name="Dougan E. K."/>
            <person name="Rhodes N."/>
            <person name="Thang M."/>
            <person name="Chan C."/>
        </authorList>
    </citation>
    <scope>NUCLEOTIDE SEQUENCE</scope>
</reference>
<gene>
    <name evidence="1" type="ORF">PGLA1383_LOCUS46883</name>
</gene>
<dbReference type="Proteomes" id="UP000654075">
    <property type="component" value="Unassembled WGS sequence"/>
</dbReference>